<sequence>MTPILTAMGMSITGTGTDTRMLPSVRPPRGTESSGYGMSPKLSSKVQDQHYGWKPRVFAHQQRNFPEDPDELPPAYSATPTQNPVKGKAMKQAYEDWKDFQRDVKTEYAKLWRQDFPDTMPTKNGFIKLLSERRQKDIACLKNLPAAHSKNMPDEYRQALPSYFGFVREFWSRDAGYGTGALRVSQNGRNSGGCDDMEHANKVHKLVQAEVGAFHDEFDDIQEEVREKGWTQQLDPEGDWRKAKKGVLRGFGGFFSKNLRVDKDC</sequence>
<protein>
    <submittedName>
        <fullName evidence="2">Uncharacterized protein</fullName>
    </submittedName>
</protein>
<evidence type="ECO:0000313" key="3">
    <source>
        <dbReference type="Proteomes" id="UP000275078"/>
    </source>
</evidence>
<feature type="region of interest" description="Disordered" evidence="1">
    <location>
        <begin position="1"/>
        <end position="44"/>
    </location>
</feature>
<evidence type="ECO:0000313" key="2">
    <source>
        <dbReference type="EMBL" id="RPA74413.1"/>
    </source>
</evidence>
<feature type="compositionally biased region" description="Polar residues" evidence="1">
    <location>
        <begin position="31"/>
        <end position="44"/>
    </location>
</feature>
<organism evidence="2 3">
    <name type="scientific">Ascobolus immersus RN42</name>
    <dbReference type="NCBI Taxonomy" id="1160509"/>
    <lineage>
        <taxon>Eukaryota</taxon>
        <taxon>Fungi</taxon>
        <taxon>Dikarya</taxon>
        <taxon>Ascomycota</taxon>
        <taxon>Pezizomycotina</taxon>
        <taxon>Pezizomycetes</taxon>
        <taxon>Pezizales</taxon>
        <taxon>Ascobolaceae</taxon>
        <taxon>Ascobolus</taxon>
    </lineage>
</organism>
<evidence type="ECO:0000256" key="1">
    <source>
        <dbReference type="SAM" id="MobiDB-lite"/>
    </source>
</evidence>
<proteinExistence type="predicted"/>
<reference evidence="2 3" key="1">
    <citation type="journal article" date="2018" name="Nat. Ecol. Evol.">
        <title>Pezizomycetes genomes reveal the molecular basis of ectomycorrhizal truffle lifestyle.</title>
        <authorList>
            <person name="Murat C."/>
            <person name="Payen T."/>
            <person name="Noel B."/>
            <person name="Kuo A."/>
            <person name="Morin E."/>
            <person name="Chen J."/>
            <person name="Kohler A."/>
            <person name="Krizsan K."/>
            <person name="Balestrini R."/>
            <person name="Da Silva C."/>
            <person name="Montanini B."/>
            <person name="Hainaut M."/>
            <person name="Levati E."/>
            <person name="Barry K.W."/>
            <person name="Belfiori B."/>
            <person name="Cichocki N."/>
            <person name="Clum A."/>
            <person name="Dockter R.B."/>
            <person name="Fauchery L."/>
            <person name="Guy J."/>
            <person name="Iotti M."/>
            <person name="Le Tacon F."/>
            <person name="Lindquist E.A."/>
            <person name="Lipzen A."/>
            <person name="Malagnac F."/>
            <person name="Mello A."/>
            <person name="Molinier V."/>
            <person name="Miyauchi S."/>
            <person name="Poulain J."/>
            <person name="Riccioni C."/>
            <person name="Rubini A."/>
            <person name="Sitrit Y."/>
            <person name="Splivallo R."/>
            <person name="Traeger S."/>
            <person name="Wang M."/>
            <person name="Zifcakova L."/>
            <person name="Wipf D."/>
            <person name="Zambonelli A."/>
            <person name="Paolocci F."/>
            <person name="Nowrousian M."/>
            <person name="Ottonello S."/>
            <person name="Baldrian P."/>
            <person name="Spatafora J.W."/>
            <person name="Henrissat B."/>
            <person name="Nagy L.G."/>
            <person name="Aury J.M."/>
            <person name="Wincker P."/>
            <person name="Grigoriev I.V."/>
            <person name="Bonfante P."/>
            <person name="Martin F.M."/>
        </authorList>
    </citation>
    <scope>NUCLEOTIDE SEQUENCE [LARGE SCALE GENOMIC DNA]</scope>
    <source>
        <strain evidence="2 3">RN42</strain>
    </source>
</reference>
<accession>A0A3N4HKN4</accession>
<dbReference type="EMBL" id="ML119790">
    <property type="protein sequence ID" value="RPA74413.1"/>
    <property type="molecule type" value="Genomic_DNA"/>
</dbReference>
<keyword evidence="3" id="KW-1185">Reference proteome</keyword>
<dbReference type="Proteomes" id="UP000275078">
    <property type="component" value="Unassembled WGS sequence"/>
</dbReference>
<feature type="region of interest" description="Disordered" evidence="1">
    <location>
        <begin position="64"/>
        <end position="87"/>
    </location>
</feature>
<dbReference type="AlphaFoldDB" id="A0A3N4HKN4"/>
<name>A0A3N4HKN4_ASCIM</name>
<gene>
    <name evidence="2" type="ORF">BJ508DRAFT_333060</name>
</gene>